<feature type="transmembrane region" description="Helical" evidence="6">
    <location>
        <begin position="150"/>
        <end position="172"/>
    </location>
</feature>
<dbReference type="Pfam" id="PF07690">
    <property type="entry name" value="MFS_1"/>
    <property type="match status" value="1"/>
</dbReference>
<keyword evidence="3 6" id="KW-1133">Transmembrane helix</keyword>
<evidence type="ECO:0000313" key="9">
    <source>
        <dbReference type="Proteomes" id="UP001363622"/>
    </source>
</evidence>
<evidence type="ECO:0000256" key="6">
    <source>
        <dbReference type="SAM" id="Phobius"/>
    </source>
</evidence>
<feature type="transmembrane region" description="Helical" evidence="6">
    <location>
        <begin position="395"/>
        <end position="414"/>
    </location>
</feature>
<comment type="subcellular location">
    <subcellularLocation>
        <location evidence="1">Membrane</location>
        <topology evidence="1">Multi-pass membrane protein</topology>
    </subcellularLocation>
</comment>
<keyword evidence="4 6" id="KW-0472">Membrane</keyword>
<dbReference type="Proteomes" id="UP001363622">
    <property type="component" value="Unassembled WGS sequence"/>
</dbReference>
<feature type="region of interest" description="Disordered" evidence="5">
    <location>
        <begin position="528"/>
        <end position="569"/>
    </location>
</feature>
<keyword evidence="9" id="KW-1185">Reference proteome</keyword>
<feature type="transmembrane region" description="Helical" evidence="6">
    <location>
        <begin position="78"/>
        <end position="98"/>
    </location>
</feature>
<evidence type="ECO:0000256" key="3">
    <source>
        <dbReference type="ARBA" id="ARBA00022989"/>
    </source>
</evidence>
<accession>A0ABR1KL22</accession>
<dbReference type="InterPro" id="IPR020846">
    <property type="entry name" value="MFS_dom"/>
</dbReference>
<name>A0ABR1KL22_9PEZI</name>
<dbReference type="InterPro" id="IPR036259">
    <property type="entry name" value="MFS_trans_sf"/>
</dbReference>
<dbReference type="SUPFAM" id="SSF103473">
    <property type="entry name" value="MFS general substrate transporter"/>
    <property type="match status" value="1"/>
</dbReference>
<feature type="transmembrane region" description="Helical" evidence="6">
    <location>
        <begin position="312"/>
        <end position="331"/>
    </location>
</feature>
<evidence type="ECO:0000256" key="2">
    <source>
        <dbReference type="ARBA" id="ARBA00022692"/>
    </source>
</evidence>
<evidence type="ECO:0000313" key="8">
    <source>
        <dbReference type="EMBL" id="KAK7516771.1"/>
    </source>
</evidence>
<feature type="compositionally biased region" description="Polar residues" evidence="5">
    <location>
        <begin position="22"/>
        <end position="33"/>
    </location>
</feature>
<feature type="transmembrane region" description="Helical" evidence="6">
    <location>
        <begin position="420"/>
        <end position="443"/>
    </location>
</feature>
<evidence type="ECO:0000259" key="7">
    <source>
        <dbReference type="PROSITE" id="PS50850"/>
    </source>
</evidence>
<dbReference type="PROSITE" id="PS50850">
    <property type="entry name" value="MFS"/>
    <property type="match status" value="1"/>
</dbReference>
<reference evidence="8 9" key="1">
    <citation type="submission" date="2024-04" db="EMBL/GenBank/DDBJ databases">
        <title>Phyllosticta paracitricarpa is synonymous to the EU quarantine fungus P. citricarpa based on phylogenomic analyses.</title>
        <authorList>
            <consortium name="Lawrence Berkeley National Laboratory"/>
            <person name="Van Ingen-Buijs V.A."/>
            <person name="Van Westerhoven A.C."/>
            <person name="Haridas S."/>
            <person name="Skiadas P."/>
            <person name="Martin F."/>
            <person name="Groenewald J.Z."/>
            <person name="Crous P.W."/>
            <person name="Seidl M.F."/>
        </authorList>
    </citation>
    <scope>NUCLEOTIDE SEQUENCE [LARGE SCALE GENOMIC DNA]</scope>
    <source>
        <strain evidence="8 9">CBS 123371</strain>
    </source>
</reference>
<sequence length="655" mass="72165">MAKDELQDVERAETVQDRPQHSNRIQLSAQPTADRQAHKEERERGRSPTKKDLNIEIVDWEGPNDPSNPFNWSKTKKWILTITVCFISILTGLPAGAYGGGNTQMEQRFNISQDNFPWLFWATTSWNVGAAFFPLIFVPLTETSGRMPGYFGAYILFLIWLIPSATAPNFATLIVTRFFGGGASSVSINIVGGTITDIWKGDRARSIPMSIFGLTSVVGIALGPFIGSAIASQMYWRWIFWIQLAFDGGMLPIFWFILNETRGDLILTSKAKKLRKQGKTNAYAKAELDKPNIWDSLKTSFKRPTKMLVTEWVVFSFTMWISFAWGILFLFQSSVVQVFQECYNFGVMATGLVQLALSGGALVGTIINPLQDMLYLRSAKTNKERPGKPIPEARLYFAVPGSLIFTGGLFWYGWSSYPDVHWIVPTLGIGAVGLGIYEIYMAVVNYLADAYEKYAASALSAASLGRNAFGAFLPLASQSMYTNLGFQWASSLLGFIGLVLSLAPILILLRGEDIRNRSPFMREATYDADEMEARSKSRATYERSVEERSKSRATSTRSHGSRPGMGSRATSYIDAWRGHWGGAGRGGRGRATPRGSNAATPTGVMSPASMRSPAQTPAHSVRDMAVGSSAPGTPARGRSPTGEAETARNKDKSFF</sequence>
<organism evidence="8 9">
    <name type="scientific">Phyllosticta citriasiana</name>
    <dbReference type="NCBI Taxonomy" id="595635"/>
    <lineage>
        <taxon>Eukaryota</taxon>
        <taxon>Fungi</taxon>
        <taxon>Dikarya</taxon>
        <taxon>Ascomycota</taxon>
        <taxon>Pezizomycotina</taxon>
        <taxon>Dothideomycetes</taxon>
        <taxon>Dothideomycetes incertae sedis</taxon>
        <taxon>Botryosphaeriales</taxon>
        <taxon>Phyllostictaceae</taxon>
        <taxon>Phyllosticta</taxon>
    </lineage>
</organism>
<feature type="compositionally biased region" description="Basic and acidic residues" evidence="5">
    <location>
        <begin position="35"/>
        <end position="54"/>
    </location>
</feature>
<feature type="compositionally biased region" description="Basic and acidic residues" evidence="5">
    <location>
        <begin position="645"/>
        <end position="655"/>
    </location>
</feature>
<dbReference type="InterPro" id="IPR011701">
    <property type="entry name" value="MFS"/>
</dbReference>
<keyword evidence="2 6" id="KW-0812">Transmembrane</keyword>
<feature type="transmembrane region" description="Helical" evidence="6">
    <location>
        <begin position="238"/>
        <end position="258"/>
    </location>
</feature>
<feature type="transmembrane region" description="Helical" evidence="6">
    <location>
        <begin position="211"/>
        <end position="232"/>
    </location>
</feature>
<feature type="region of interest" description="Disordered" evidence="5">
    <location>
        <begin position="582"/>
        <end position="655"/>
    </location>
</feature>
<feature type="transmembrane region" description="Helical" evidence="6">
    <location>
        <begin position="178"/>
        <end position="199"/>
    </location>
</feature>
<feature type="transmembrane region" description="Helical" evidence="6">
    <location>
        <begin position="455"/>
        <end position="476"/>
    </location>
</feature>
<feature type="transmembrane region" description="Helical" evidence="6">
    <location>
        <begin position="118"/>
        <end position="138"/>
    </location>
</feature>
<dbReference type="Gene3D" id="1.20.1250.20">
    <property type="entry name" value="MFS general substrate transporter like domains"/>
    <property type="match status" value="1"/>
</dbReference>
<feature type="region of interest" description="Disordered" evidence="5">
    <location>
        <begin position="1"/>
        <end position="54"/>
    </location>
</feature>
<evidence type="ECO:0000256" key="4">
    <source>
        <dbReference type="ARBA" id="ARBA00023136"/>
    </source>
</evidence>
<evidence type="ECO:0000256" key="1">
    <source>
        <dbReference type="ARBA" id="ARBA00004141"/>
    </source>
</evidence>
<feature type="domain" description="Major facilitator superfamily (MFS) profile" evidence="7">
    <location>
        <begin position="80"/>
        <end position="515"/>
    </location>
</feature>
<feature type="compositionally biased region" description="Basic and acidic residues" evidence="5">
    <location>
        <begin position="1"/>
        <end position="20"/>
    </location>
</feature>
<feature type="transmembrane region" description="Helical" evidence="6">
    <location>
        <begin position="343"/>
        <end position="367"/>
    </location>
</feature>
<feature type="transmembrane region" description="Helical" evidence="6">
    <location>
        <begin position="488"/>
        <end position="509"/>
    </location>
</feature>
<proteinExistence type="predicted"/>
<dbReference type="PANTHER" id="PTHR23502">
    <property type="entry name" value="MAJOR FACILITATOR SUPERFAMILY"/>
    <property type="match status" value="1"/>
</dbReference>
<protein>
    <submittedName>
        <fullName evidence="8">Major facilitator superfamily domain-containing protein</fullName>
    </submittedName>
</protein>
<dbReference type="EMBL" id="JBBPHU010000006">
    <property type="protein sequence ID" value="KAK7516771.1"/>
    <property type="molecule type" value="Genomic_DNA"/>
</dbReference>
<comment type="caution">
    <text evidence="8">The sequence shown here is derived from an EMBL/GenBank/DDBJ whole genome shotgun (WGS) entry which is preliminary data.</text>
</comment>
<feature type="compositionally biased region" description="Basic and acidic residues" evidence="5">
    <location>
        <begin position="531"/>
        <end position="550"/>
    </location>
</feature>
<dbReference type="PANTHER" id="PTHR23502:SF61">
    <property type="entry name" value="MULTIDRUG TRANSPORTER, PUTATIVE (AFU_ORTHOLOGUE AFUA_3G02780)-RELATED"/>
    <property type="match status" value="1"/>
</dbReference>
<evidence type="ECO:0000256" key="5">
    <source>
        <dbReference type="SAM" id="MobiDB-lite"/>
    </source>
</evidence>
<dbReference type="CDD" id="cd17323">
    <property type="entry name" value="MFS_Tpo1_MDR_like"/>
    <property type="match status" value="1"/>
</dbReference>
<gene>
    <name evidence="8" type="ORF">IWZ03DRAFT_196866</name>
</gene>